<dbReference type="Gramene" id="OPUNC05G23940.1">
    <property type="protein sequence ID" value="OPUNC05G23940.1"/>
    <property type="gene ID" value="OPUNC05G23940"/>
</dbReference>
<proteinExistence type="predicted"/>
<evidence type="ECO:0000259" key="2">
    <source>
        <dbReference type="Pfam" id="PF03478"/>
    </source>
</evidence>
<keyword evidence="4" id="KW-1185">Reference proteome</keyword>
<feature type="region of interest" description="Disordered" evidence="1">
    <location>
        <begin position="554"/>
        <end position="573"/>
    </location>
</feature>
<dbReference type="PANTHER" id="PTHR33110:SF71">
    <property type="entry name" value="F-BOX_KELCH-REPEAT PROTEIN"/>
    <property type="match status" value="1"/>
</dbReference>
<reference evidence="3" key="1">
    <citation type="submission" date="2015-04" db="UniProtKB">
        <authorList>
            <consortium name="EnsemblPlants"/>
        </authorList>
    </citation>
    <scope>IDENTIFICATION</scope>
</reference>
<dbReference type="AlphaFoldDB" id="A0A0E0L5Y0"/>
<feature type="domain" description="KIB1-4 beta-propeller" evidence="2">
    <location>
        <begin position="375"/>
        <end position="455"/>
    </location>
</feature>
<dbReference type="EnsemblPlants" id="OPUNC05G23940.1">
    <property type="protein sequence ID" value="OPUNC05G23940.1"/>
    <property type="gene ID" value="OPUNC05G23940"/>
</dbReference>
<evidence type="ECO:0000256" key="1">
    <source>
        <dbReference type="SAM" id="MobiDB-lite"/>
    </source>
</evidence>
<dbReference type="OMA" id="EPMNAWL"/>
<dbReference type="PANTHER" id="PTHR33110">
    <property type="entry name" value="F-BOX/KELCH-REPEAT PROTEIN-RELATED"/>
    <property type="match status" value="1"/>
</dbReference>
<organism evidence="3">
    <name type="scientific">Oryza punctata</name>
    <name type="common">Red rice</name>
    <dbReference type="NCBI Taxonomy" id="4537"/>
    <lineage>
        <taxon>Eukaryota</taxon>
        <taxon>Viridiplantae</taxon>
        <taxon>Streptophyta</taxon>
        <taxon>Embryophyta</taxon>
        <taxon>Tracheophyta</taxon>
        <taxon>Spermatophyta</taxon>
        <taxon>Magnoliopsida</taxon>
        <taxon>Liliopsida</taxon>
        <taxon>Poales</taxon>
        <taxon>Poaceae</taxon>
        <taxon>BOP clade</taxon>
        <taxon>Oryzoideae</taxon>
        <taxon>Oryzeae</taxon>
        <taxon>Oryzinae</taxon>
        <taxon>Oryza</taxon>
    </lineage>
</organism>
<dbReference type="HOGENOM" id="CLU_328287_0_0_1"/>
<dbReference type="InterPro" id="IPR005174">
    <property type="entry name" value="KIB1-4_b-propeller"/>
</dbReference>
<name>A0A0E0L5Y0_ORYPU</name>
<dbReference type="Pfam" id="PF03478">
    <property type="entry name" value="Beta-prop_KIB1-4"/>
    <property type="match status" value="1"/>
</dbReference>
<feature type="compositionally biased region" description="Polar residues" evidence="1">
    <location>
        <begin position="554"/>
        <end position="570"/>
    </location>
</feature>
<dbReference type="Proteomes" id="UP000026962">
    <property type="component" value="Chromosome 5"/>
</dbReference>
<feature type="region of interest" description="Disordered" evidence="1">
    <location>
        <begin position="646"/>
        <end position="665"/>
    </location>
</feature>
<sequence>MCRVKNGISYSLANVCTGEKLPIPRAPPIGPDKSRSCRVCLGGSARPTTRVYKLFRFADRTIDVYTLPTSTARTVVPDHQDIHDQHSPVLDFVGYDDDDLSWQLLYTIKIDMDDGYNGFQELEPMNAWLNGGYILEPMNAWLDGETHTLCYREGDRLNSRCATGASTRGTAQICSHLSPSRPNKMTTKTSLLLCALRHKKFLKRRLPITSTDHTSGKRICSGNSCICYGLPTNVLLLIDSHITCPVERRRLAQACRAFRDAVSKQQQAPPVLLWILPSRADESSSFSSVLRGCDTHEHHDHGLDDIPVNARYSGSGRIFLVALKRKLLNHRSDERLDIPGVANLVGGLELDMSTSGTTVAATLLSSPRKHEHCVLLMVVRLSCLTRTTPEFKVFKMNKLPASPDPMEEAHGEWTALPSLDGRILFVAPGCSRSYEVADFPDSKEGIYFLDDRNFHDDSMMHSEAEYREYSCSENGCWTEQDSHVDLWFPEEPTSSFSPPEYSKQCATKFSEHGFVDRNGTGPAKGLFGAWGGFSLGETPPGSYWSSAGTRSPSSCGGRSYSGHQPKTSPGQAACHGIVSDPSFRKLHHDRHAVLNDGVSDTLLVARADVYGESVSSVFPAALVSPAVTGQAPICRVNNPYSYSLANSQGHRVQPHHRREAGAPQGRRYSRPVTFALGFNPTTGVDKLFRFTDHWMDVYTLAAATGGEASGWRQHPIPHPCRMVQNTPTIVVGGKICMLTAGPSSHRHTNDIGKPGPVMVVDVASEEHRTYNPPDYGCLWVDVAVSGFELHGQLCLAIRSDTEIQFWGMPVEEDDDIPWQMLYKLKVDLNDVQIGNSGRFNRQTISMRTWLDGDAHTLCYRVDNMLYSRYIGTTMMTASPATQRLSPTELMSWDCKIRLPVTPPWLVSCYWDIYTEYRPSLLSPLTFASQQDNNDDDEDEGDESGPFVCKFLCALRHQKSQKHRMSPTSTDHTDGKRICYRNP</sequence>
<evidence type="ECO:0000313" key="3">
    <source>
        <dbReference type="EnsemblPlants" id="OPUNC05G23940.1"/>
    </source>
</evidence>
<reference evidence="3" key="2">
    <citation type="submission" date="2018-05" db="EMBL/GenBank/DDBJ databases">
        <title>OpunRS2 (Oryza punctata Reference Sequence Version 2).</title>
        <authorList>
            <person name="Zhang J."/>
            <person name="Kudrna D."/>
            <person name="Lee S."/>
            <person name="Talag J."/>
            <person name="Welchert J."/>
            <person name="Wing R.A."/>
        </authorList>
    </citation>
    <scope>NUCLEOTIDE SEQUENCE [LARGE SCALE GENOMIC DNA]</scope>
</reference>
<accession>A0A0E0L5Y0</accession>
<protein>
    <recommendedName>
        <fullName evidence="2">KIB1-4 beta-propeller domain-containing protein</fullName>
    </recommendedName>
</protein>
<evidence type="ECO:0000313" key="4">
    <source>
        <dbReference type="Proteomes" id="UP000026962"/>
    </source>
</evidence>
<feature type="region of interest" description="Disordered" evidence="1">
    <location>
        <begin position="961"/>
        <end position="982"/>
    </location>
</feature>
<dbReference type="STRING" id="4537.A0A0E0L5Y0"/>